<feature type="compositionally biased region" description="Basic and acidic residues" evidence="1">
    <location>
        <begin position="63"/>
        <end position="75"/>
    </location>
</feature>
<gene>
    <name evidence="2" type="ORF">PSHT_11135</name>
</gene>
<feature type="non-terminal residue" evidence="2">
    <location>
        <position position="170"/>
    </location>
</feature>
<reference evidence="3" key="3">
    <citation type="journal article" date="2018" name="Mol. Plant Microbe Interact.">
        <title>Genome sequence resources for the wheat stripe rust pathogen (Puccinia striiformis f. sp. tritici) and the barley stripe rust pathogen (Puccinia striiformis f. sp. hordei).</title>
        <authorList>
            <person name="Xia C."/>
            <person name="Wang M."/>
            <person name="Yin C."/>
            <person name="Cornejo O.E."/>
            <person name="Hulbert S.H."/>
            <person name="Chen X."/>
        </authorList>
    </citation>
    <scope>NUCLEOTIDE SEQUENCE [LARGE SCALE GENOMIC DNA]</scope>
    <source>
        <strain evidence="3">93TX-2</strain>
    </source>
</reference>
<accession>A0A2S4V570</accession>
<dbReference type="VEuPathDB" id="FungiDB:PSHT_11135"/>
<evidence type="ECO:0000256" key="1">
    <source>
        <dbReference type="SAM" id="MobiDB-lite"/>
    </source>
</evidence>
<feature type="non-terminal residue" evidence="2">
    <location>
        <position position="1"/>
    </location>
</feature>
<dbReference type="Proteomes" id="UP000238274">
    <property type="component" value="Unassembled WGS sequence"/>
</dbReference>
<keyword evidence="3" id="KW-1185">Reference proteome</keyword>
<evidence type="ECO:0000313" key="3">
    <source>
        <dbReference type="Proteomes" id="UP000238274"/>
    </source>
</evidence>
<organism evidence="2 3">
    <name type="scientific">Puccinia striiformis</name>
    <dbReference type="NCBI Taxonomy" id="27350"/>
    <lineage>
        <taxon>Eukaryota</taxon>
        <taxon>Fungi</taxon>
        <taxon>Dikarya</taxon>
        <taxon>Basidiomycota</taxon>
        <taxon>Pucciniomycotina</taxon>
        <taxon>Pucciniomycetes</taxon>
        <taxon>Pucciniales</taxon>
        <taxon>Pucciniaceae</taxon>
        <taxon>Puccinia</taxon>
    </lineage>
</organism>
<sequence length="170" mass="19634">YIKKSIDWDKFVPTASRLIESFGVFYNRSTDYRAALKYEELKSQGYRPVKRSKVNHRWWEEERKRGRVQPDHEQRTTPASSRSQNALSTTKITQPPINADISALPQYHIVTRIAHPRLPSDPLPAFIINTRQITNQSEAGILVRTHGNGVVYVNRAGEIRLSILDNVMYM</sequence>
<evidence type="ECO:0000313" key="2">
    <source>
        <dbReference type="EMBL" id="POW04673.1"/>
    </source>
</evidence>
<protein>
    <submittedName>
        <fullName evidence="2">Uncharacterized protein</fullName>
    </submittedName>
</protein>
<reference evidence="3" key="2">
    <citation type="journal article" date="2018" name="BMC Genomics">
        <title>Genomic insights into host adaptation between the wheat stripe rust pathogen (Puccinia striiformis f. sp. tritici) and the barley stripe rust pathogen (Puccinia striiformis f. sp. hordei).</title>
        <authorList>
            <person name="Xia C."/>
            <person name="Wang M."/>
            <person name="Yin C."/>
            <person name="Cornejo O.E."/>
            <person name="Hulbert S.H."/>
            <person name="Chen X."/>
        </authorList>
    </citation>
    <scope>NUCLEOTIDE SEQUENCE [LARGE SCALE GENOMIC DNA]</scope>
    <source>
        <strain evidence="3">93TX-2</strain>
    </source>
</reference>
<name>A0A2S4V570_9BASI</name>
<dbReference type="VEuPathDB" id="FungiDB:PSTT_13769"/>
<feature type="compositionally biased region" description="Polar residues" evidence="1">
    <location>
        <begin position="76"/>
        <end position="92"/>
    </location>
</feature>
<dbReference type="EMBL" id="PKSM01000181">
    <property type="protein sequence ID" value="POW04673.1"/>
    <property type="molecule type" value="Genomic_DNA"/>
</dbReference>
<dbReference type="AlphaFoldDB" id="A0A2S4V570"/>
<comment type="caution">
    <text evidence="2">The sequence shown here is derived from an EMBL/GenBank/DDBJ whole genome shotgun (WGS) entry which is preliminary data.</text>
</comment>
<feature type="region of interest" description="Disordered" evidence="1">
    <location>
        <begin position="63"/>
        <end position="92"/>
    </location>
</feature>
<proteinExistence type="predicted"/>
<reference evidence="2 3" key="1">
    <citation type="submission" date="2017-12" db="EMBL/GenBank/DDBJ databases">
        <title>Gene loss provides genomic basis for host adaptation in cereal stripe rust fungi.</title>
        <authorList>
            <person name="Xia C."/>
        </authorList>
    </citation>
    <scope>NUCLEOTIDE SEQUENCE [LARGE SCALE GENOMIC DNA]</scope>
    <source>
        <strain evidence="2 3">93TX-2</strain>
    </source>
</reference>